<dbReference type="EMBL" id="FXAW01000001">
    <property type="protein sequence ID" value="SMG17101.1"/>
    <property type="molecule type" value="Genomic_DNA"/>
</dbReference>
<keyword evidence="2" id="KW-1185">Reference proteome</keyword>
<organism evidence="1 2">
    <name type="scientific">Marivirga sericea</name>
    <dbReference type="NCBI Taxonomy" id="1028"/>
    <lineage>
        <taxon>Bacteria</taxon>
        <taxon>Pseudomonadati</taxon>
        <taxon>Bacteroidota</taxon>
        <taxon>Cytophagia</taxon>
        <taxon>Cytophagales</taxon>
        <taxon>Marivirgaceae</taxon>
        <taxon>Marivirga</taxon>
    </lineage>
</organism>
<reference evidence="2" key="1">
    <citation type="submission" date="2017-04" db="EMBL/GenBank/DDBJ databases">
        <authorList>
            <person name="Varghese N."/>
            <person name="Submissions S."/>
        </authorList>
    </citation>
    <scope>NUCLEOTIDE SEQUENCE [LARGE SCALE GENOMIC DNA]</scope>
    <source>
        <strain evidence="2">DSM 4125</strain>
    </source>
</reference>
<evidence type="ECO:0000313" key="2">
    <source>
        <dbReference type="Proteomes" id="UP000193804"/>
    </source>
</evidence>
<protein>
    <submittedName>
        <fullName evidence="1">Uncharacterized protein</fullName>
    </submittedName>
</protein>
<dbReference type="RefSeq" id="WP_085515880.1">
    <property type="nucleotide sequence ID" value="NZ_FXAW01000001.1"/>
</dbReference>
<sequence>MKLSVCCILSLLLSFDSFSQKRIESLENSGSFSRFETYLSFEIKLVDFENSLYVNDLKTTEVQIENGFTHNKINFIDFSFGINGGVTLGIPYEDRRIAYFQNTNGFSYDTFIKLDEIDWIDQDLSKTRYFFGFHPQLTFNISEK</sequence>
<dbReference type="AlphaFoldDB" id="A0A1X7IPW2"/>
<name>A0A1X7IPW2_9BACT</name>
<proteinExistence type="predicted"/>
<accession>A0A1X7IPW2</accession>
<dbReference type="Proteomes" id="UP000193804">
    <property type="component" value="Unassembled WGS sequence"/>
</dbReference>
<dbReference type="STRING" id="1028.SAMN05661096_00922"/>
<dbReference type="OrthoDB" id="177290at768503"/>
<evidence type="ECO:0000313" key="1">
    <source>
        <dbReference type="EMBL" id="SMG17101.1"/>
    </source>
</evidence>
<gene>
    <name evidence="1" type="ORF">SAMN05661096_00922</name>
</gene>